<dbReference type="PATRIC" id="fig|742738.3.peg.1879"/>
<dbReference type="eggNOG" id="ENOG502Z9J7">
    <property type="taxonomic scope" value="Bacteria"/>
</dbReference>
<gene>
    <name evidence="1" type="ORF">HMPREF9460_01828</name>
</gene>
<keyword evidence="2" id="KW-1185">Reference proteome</keyword>
<sequence>MIYAEKHLSLLSRMGRDGLQLRFTGEFPEEILDQTCKKIEDMGLQEQIRKEEATQIQRELIQVPEFAELYQALCAHGIAVSVIQTMLHAASSYQEHLSQYPKEQVLEAAVLDLKPSLKFEYMKHYQPLVRYEEEEQAVADNLDTFPVLEWQEISPLTEHQRSMMRLPFLGTYLFNWHDHERKAVELLEQNLPLQKILMMNYVWGVELFLDADSLKNLKWLQMPDVEKFRRLMEAFEYDAEDLSEFWTLWLENRAGQYDVEWWLSQLLPISKERRQKILQSRLSYLNALYAGCLHINFEQVEYFQVQLLIYAVEHKKKHFLNLVNQNSELFFSLGRYSLLFVSGFCERCNLNSLTVKNLKDSDSIERTTSYFELLEEGQQYTFEELRLLWHQEEVYVRLYAKLSPLSVDQRMLTIRQLIKRDLVSQNIGDEALEQVTQCLLEKPFGAWYEKDFGHIRGLTRQTAMLMLQHYPEIQAFIPEFRAEADAVFAVSNASKITGFSNWSQVCGSILVTDQNWAYLKENMGFSEEFVREYQPGIVNFLLRGGSSMVRPLYNELQYRNESEKNCEALRRIVQAELMGQFYKLKYFAGDLKQEIHYPIQEAREDVWKQNLSLTRLGLMAKEVDDFYHTIRMGELPHFTCLSCYQGSQRDCLLAAFDSNKKIILVYKDESVVARACLRLTKGSFQQPSTLNFEFADLSKEDVPTGSHAYSEKLVLFLEHIYTSGLKKSEETAAKEMVVALATQKAEELDAVAVLSNQYRGCYPSGRYVSAPIYIYISKSKNGRQYLDSLGGAAVTLAEEQYKQESFLVERAALDRAHAA</sequence>
<name>A0A096B8Y1_FLAPL</name>
<protein>
    <submittedName>
        <fullName evidence="1">Uncharacterized protein</fullName>
    </submittedName>
</protein>
<evidence type="ECO:0000313" key="2">
    <source>
        <dbReference type="Proteomes" id="UP000029585"/>
    </source>
</evidence>
<reference evidence="1 2" key="1">
    <citation type="submission" date="2011-08" db="EMBL/GenBank/DDBJ databases">
        <title>The Genome Sequence of Clostridium orbiscindens 1_3_50AFAA.</title>
        <authorList>
            <consortium name="The Broad Institute Genome Sequencing Platform"/>
            <person name="Earl A."/>
            <person name="Ward D."/>
            <person name="Feldgarden M."/>
            <person name="Gevers D."/>
            <person name="Daigneault M."/>
            <person name="Strauss J."/>
            <person name="Allen-Vercoe E."/>
            <person name="Young S.K."/>
            <person name="Zeng Q."/>
            <person name="Gargeya S."/>
            <person name="Fitzgerald M."/>
            <person name="Haas B."/>
            <person name="Abouelleil A."/>
            <person name="Alvarado L."/>
            <person name="Arachchi H.M."/>
            <person name="Berlin A."/>
            <person name="Brown A."/>
            <person name="Chapman S.B."/>
            <person name="Chen Z."/>
            <person name="Dunbar C."/>
            <person name="Freedman E."/>
            <person name="Gearin G."/>
            <person name="Gellesch M."/>
            <person name="Goldberg J."/>
            <person name="Griggs A."/>
            <person name="Gujja S."/>
            <person name="Heiman D."/>
            <person name="Howarth C."/>
            <person name="Larson L."/>
            <person name="Lui A."/>
            <person name="MacDonald P.J.P."/>
            <person name="Montmayeur A."/>
            <person name="Murphy C."/>
            <person name="Neiman D."/>
            <person name="Pearson M."/>
            <person name="Priest M."/>
            <person name="Roberts A."/>
            <person name="Saif S."/>
            <person name="Shea T."/>
            <person name="Shenoy N."/>
            <person name="Sisk P."/>
            <person name="Stolte C."/>
            <person name="Sykes S."/>
            <person name="Wortman J."/>
            <person name="Nusbaum C."/>
            <person name="Birren B."/>
        </authorList>
    </citation>
    <scope>NUCLEOTIDE SEQUENCE [LARGE SCALE GENOMIC DNA]</scope>
    <source>
        <strain evidence="1 2">1_3_50AFAA</strain>
    </source>
</reference>
<dbReference type="RefSeq" id="WP_044940835.1">
    <property type="nucleotide sequence ID" value="NZ_KN174163.1"/>
</dbReference>
<organism evidence="1 2">
    <name type="scientific">Flavonifractor plautii 1_3_50AFAA</name>
    <dbReference type="NCBI Taxonomy" id="742738"/>
    <lineage>
        <taxon>Bacteria</taxon>
        <taxon>Bacillati</taxon>
        <taxon>Bacillota</taxon>
        <taxon>Clostridia</taxon>
        <taxon>Eubacteriales</taxon>
        <taxon>Oscillospiraceae</taxon>
        <taxon>Flavonifractor</taxon>
    </lineage>
</organism>
<dbReference type="AlphaFoldDB" id="A0A096B8Y1"/>
<proteinExistence type="predicted"/>
<dbReference type="EMBL" id="ADLO01000056">
    <property type="protein sequence ID" value="KGF55515.1"/>
    <property type="molecule type" value="Genomic_DNA"/>
</dbReference>
<accession>A0A096B8Y1</accession>
<evidence type="ECO:0000313" key="1">
    <source>
        <dbReference type="EMBL" id="KGF55515.1"/>
    </source>
</evidence>
<dbReference type="Proteomes" id="UP000029585">
    <property type="component" value="Unassembled WGS sequence"/>
</dbReference>
<comment type="caution">
    <text evidence="1">The sequence shown here is derived from an EMBL/GenBank/DDBJ whole genome shotgun (WGS) entry which is preliminary data.</text>
</comment>
<dbReference type="HOGENOM" id="CLU_344432_0_0_9"/>